<keyword evidence="4" id="KW-0326">Glycosidase</keyword>
<accession>A0A931EXV7</accession>
<dbReference type="GO" id="GO:0005990">
    <property type="term" value="P:lactose catabolic process"/>
    <property type="evidence" value="ECO:0007669"/>
    <property type="project" value="TreeGrafter"/>
</dbReference>
<comment type="catalytic activity">
    <reaction evidence="1">
        <text>Hydrolysis of terminal non-reducing beta-D-galactose residues in beta-D-galactosides.</text>
        <dbReference type="EC" id="3.2.1.23"/>
    </reaction>
</comment>
<evidence type="ECO:0000256" key="1">
    <source>
        <dbReference type="ARBA" id="ARBA00001412"/>
    </source>
</evidence>
<evidence type="ECO:0000259" key="6">
    <source>
        <dbReference type="SMART" id="SM01038"/>
    </source>
</evidence>
<comment type="caution">
    <text evidence="7">The sequence shown here is derived from an EMBL/GenBank/DDBJ whole genome shotgun (WGS) entry which is preliminary data.</text>
</comment>
<proteinExistence type="predicted"/>
<dbReference type="GO" id="GO:0004565">
    <property type="term" value="F:beta-galactosidase activity"/>
    <property type="evidence" value="ECO:0007669"/>
    <property type="project" value="UniProtKB-EC"/>
</dbReference>
<dbReference type="GO" id="GO:0030246">
    <property type="term" value="F:carbohydrate binding"/>
    <property type="evidence" value="ECO:0007669"/>
    <property type="project" value="InterPro"/>
</dbReference>
<organism evidence="7 8">
    <name type="scientific">Nonomuraea cypriaca</name>
    <dbReference type="NCBI Taxonomy" id="1187855"/>
    <lineage>
        <taxon>Bacteria</taxon>
        <taxon>Bacillati</taxon>
        <taxon>Actinomycetota</taxon>
        <taxon>Actinomycetes</taxon>
        <taxon>Streptosporangiales</taxon>
        <taxon>Streptosporangiaceae</taxon>
        <taxon>Nonomuraea</taxon>
    </lineage>
</organism>
<dbReference type="InterPro" id="IPR050347">
    <property type="entry name" value="Bact_Beta-galactosidase"/>
</dbReference>
<gene>
    <name evidence="7" type="ORF">ITP53_02310</name>
</gene>
<evidence type="ECO:0000256" key="2">
    <source>
        <dbReference type="ARBA" id="ARBA00012756"/>
    </source>
</evidence>
<feature type="region of interest" description="Disordered" evidence="5">
    <location>
        <begin position="1"/>
        <end position="20"/>
    </location>
</feature>
<evidence type="ECO:0000313" key="7">
    <source>
        <dbReference type="EMBL" id="MBF8184596.1"/>
    </source>
</evidence>
<dbReference type="Gene3D" id="2.70.98.10">
    <property type="match status" value="1"/>
</dbReference>
<dbReference type="SUPFAM" id="SSF74650">
    <property type="entry name" value="Galactose mutarotase-like"/>
    <property type="match status" value="1"/>
</dbReference>
<dbReference type="InterPro" id="IPR004199">
    <property type="entry name" value="B-gal_small/dom_5"/>
</dbReference>
<protein>
    <recommendedName>
        <fullName evidence="2">beta-galactosidase</fullName>
        <ecNumber evidence="2">3.2.1.23</ecNumber>
    </recommendedName>
</protein>
<feature type="domain" description="Beta galactosidase small chain/" evidence="6">
    <location>
        <begin position="26"/>
        <end position="298"/>
    </location>
</feature>
<reference evidence="7" key="1">
    <citation type="submission" date="2020-11" db="EMBL/GenBank/DDBJ databases">
        <title>Whole-genome analyses of Nonomuraea sp. K274.</title>
        <authorList>
            <person name="Veyisoglu A."/>
        </authorList>
    </citation>
    <scope>NUCLEOTIDE SEQUENCE</scope>
    <source>
        <strain evidence="7">K274</strain>
    </source>
</reference>
<dbReference type="SMART" id="SM01038">
    <property type="entry name" value="Bgal_small_N"/>
    <property type="match status" value="1"/>
</dbReference>
<keyword evidence="8" id="KW-1185">Reference proteome</keyword>
<evidence type="ECO:0000256" key="3">
    <source>
        <dbReference type="ARBA" id="ARBA00022801"/>
    </source>
</evidence>
<name>A0A931EXV7_9ACTN</name>
<dbReference type="EMBL" id="JADOGI010000004">
    <property type="protein sequence ID" value="MBF8184596.1"/>
    <property type="molecule type" value="Genomic_DNA"/>
</dbReference>
<sequence length="301" mass="32641">MAGRPEGALPGGGGSRTEATPLDAVRVGGAVFHAGTGRLISLGDAELAGPVLDVWRAPTENDRGQGPRNTLAADWEAVGLDRFLHRTGAVERPDDHTLVVRGRSGPATRTLGFRTTYTWHWHDGALHLTIEAEPVGDWHDTAYGHLSITPPRMGTRFALPGGYTDVTWFGRGPGESYTDSRSGTRVGRFARPIDDLQTPYVVPQENGNHVGTRWLELSGTGLATLRVDGEPLVDFTARRWTSEALAAARRPHDLTDSGRVWLNLDHGQQGIGSASCGPALPARYRLPIRRYSWSMTLSVVD</sequence>
<dbReference type="Pfam" id="PF02929">
    <property type="entry name" value="Bgal_small_N"/>
    <property type="match status" value="1"/>
</dbReference>
<dbReference type="InterPro" id="IPR014718">
    <property type="entry name" value="GH-type_carb-bd"/>
</dbReference>
<dbReference type="PANTHER" id="PTHR46323">
    <property type="entry name" value="BETA-GALACTOSIDASE"/>
    <property type="match status" value="1"/>
</dbReference>
<evidence type="ECO:0000256" key="4">
    <source>
        <dbReference type="ARBA" id="ARBA00023295"/>
    </source>
</evidence>
<keyword evidence="3" id="KW-0378">Hydrolase</keyword>
<dbReference type="AlphaFoldDB" id="A0A931EXV7"/>
<dbReference type="Proteomes" id="UP000605361">
    <property type="component" value="Unassembled WGS sequence"/>
</dbReference>
<evidence type="ECO:0000256" key="5">
    <source>
        <dbReference type="SAM" id="MobiDB-lite"/>
    </source>
</evidence>
<dbReference type="GO" id="GO:0009341">
    <property type="term" value="C:beta-galactosidase complex"/>
    <property type="evidence" value="ECO:0007669"/>
    <property type="project" value="InterPro"/>
</dbReference>
<evidence type="ECO:0000313" key="8">
    <source>
        <dbReference type="Proteomes" id="UP000605361"/>
    </source>
</evidence>
<dbReference type="InterPro" id="IPR011013">
    <property type="entry name" value="Gal_mutarotase_sf_dom"/>
</dbReference>
<dbReference type="PANTHER" id="PTHR46323:SF2">
    <property type="entry name" value="BETA-GALACTOSIDASE"/>
    <property type="match status" value="1"/>
</dbReference>
<dbReference type="EC" id="3.2.1.23" evidence="2"/>